<keyword evidence="2" id="KW-1185">Reference proteome</keyword>
<evidence type="ECO:0000313" key="1">
    <source>
        <dbReference type="EMBL" id="KAH9412380.1"/>
    </source>
</evidence>
<reference evidence="1 2" key="1">
    <citation type="journal article" date="2018" name="J. Allergy Clin. Immunol.">
        <title>High-quality assembly of Dermatophagoides pteronyssinus genome and transcriptome reveals a wide range of novel allergens.</title>
        <authorList>
            <person name="Liu X.Y."/>
            <person name="Yang K.Y."/>
            <person name="Wang M.Q."/>
            <person name="Kwok J.S."/>
            <person name="Zeng X."/>
            <person name="Yang Z."/>
            <person name="Xiao X.J."/>
            <person name="Lau C.P."/>
            <person name="Li Y."/>
            <person name="Huang Z.M."/>
            <person name="Ba J.G."/>
            <person name="Yim A.K."/>
            <person name="Ouyang C.Y."/>
            <person name="Ngai S.M."/>
            <person name="Chan T.F."/>
            <person name="Leung E.L."/>
            <person name="Liu L."/>
            <person name="Liu Z.G."/>
            <person name="Tsui S.K."/>
        </authorList>
    </citation>
    <scope>NUCLEOTIDE SEQUENCE [LARGE SCALE GENOMIC DNA]</scope>
    <source>
        <strain evidence="1">Derp</strain>
    </source>
</reference>
<comment type="caution">
    <text evidence="1">The sequence shown here is derived from an EMBL/GenBank/DDBJ whole genome shotgun (WGS) entry which is preliminary data.</text>
</comment>
<dbReference type="Proteomes" id="UP000887458">
    <property type="component" value="Unassembled WGS sequence"/>
</dbReference>
<proteinExistence type="predicted"/>
<dbReference type="EMBL" id="NJHN03000131">
    <property type="protein sequence ID" value="KAH9412380.1"/>
    <property type="molecule type" value="Genomic_DNA"/>
</dbReference>
<name>A0ABQ8IQK0_DERPT</name>
<evidence type="ECO:0000313" key="2">
    <source>
        <dbReference type="Proteomes" id="UP000887458"/>
    </source>
</evidence>
<gene>
    <name evidence="1" type="ORF">DERP_013623</name>
</gene>
<accession>A0ABQ8IQK0</accession>
<organism evidence="1 2">
    <name type="scientific">Dermatophagoides pteronyssinus</name>
    <name type="common">European house dust mite</name>
    <dbReference type="NCBI Taxonomy" id="6956"/>
    <lineage>
        <taxon>Eukaryota</taxon>
        <taxon>Metazoa</taxon>
        <taxon>Ecdysozoa</taxon>
        <taxon>Arthropoda</taxon>
        <taxon>Chelicerata</taxon>
        <taxon>Arachnida</taxon>
        <taxon>Acari</taxon>
        <taxon>Acariformes</taxon>
        <taxon>Sarcoptiformes</taxon>
        <taxon>Astigmata</taxon>
        <taxon>Psoroptidia</taxon>
        <taxon>Analgoidea</taxon>
        <taxon>Pyroglyphidae</taxon>
        <taxon>Dermatophagoidinae</taxon>
        <taxon>Dermatophagoides</taxon>
    </lineage>
</organism>
<reference evidence="1 2" key="2">
    <citation type="journal article" date="2022" name="Mol. Biol. Evol.">
        <title>Comparative Genomics Reveals Insights into the Divergent Evolution of Astigmatic Mites and Household Pest Adaptations.</title>
        <authorList>
            <person name="Xiong Q."/>
            <person name="Wan A.T."/>
            <person name="Liu X."/>
            <person name="Fung C.S."/>
            <person name="Xiao X."/>
            <person name="Malainual N."/>
            <person name="Hou J."/>
            <person name="Wang L."/>
            <person name="Wang M."/>
            <person name="Yang K.Y."/>
            <person name="Cui Y."/>
            <person name="Leung E.L."/>
            <person name="Nong W."/>
            <person name="Shin S.K."/>
            <person name="Au S.W."/>
            <person name="Jeong K.Y."/>
            <person name="Chew F.T."/>
            <person name="Hui J.H."/>
            <person name="Leung T.F."/>
            <person name="Tungtrongchitr A."/>
            <person name="Zhong N."/>
            <person name="Liu Z."/>
            <person name="Tsui S.K."/>
        </authorList>
    </citation>
    <scope>NUCLEOTIDE SEQUENCE [LARGE SCALE GENOMIC DNA]</scope>
    <source>
        <strain evidence="1">Derp</strain>
    </source>
</reference>
<protein>
    <submittedName>
        <fullName evidence="1">Uncharacterized protein</fullName>
    </submittedName>
</protein>
<sequence length="126" mass="14214">MISELGVCIDTRMVKRGITIESGCWFINKQKRWLLQRHHFLSDSYSSLFTTGTFFKMIIQYSFIEHRSNPYIVYINPLGLVLNDNNSDIPALLSSPVVGSSTNKNVGFSSDIISSSKSSLNTDRIC</sequence>